<gene>
    <name evidence="2" type="ORF">ACAOBT_LOCUS35460</name>
</gene>
<feature type="transmembrane region" description="Helical" evidence="1">
    <location>
        <begin position="25"/>
        <end position="49"/>
    </location>
</feature>
<sequence>MWFTCLKDLCALRENLTASDPPQRLLVYVLVPFVIIFLYSTISCFLFTFPFSSDSCNRISSNILYISTKTTIFSQCC</sequence>
<dbReference type="Proteomes" id="UP001152888">
    <property type="component" value="Unassembled WGS sequence"/>
</dbReference>
<keyword evidence="1" id="KW-0812">Transmembrane</keyword>
<keyword evidence="1" id="KW-1133">Transmembrane helix</keyword>
<organism evidence="2 3">
    <name type="scientific">Acanthoscelides obtectus</name>
    <name type="common">Bean weevil</name>
    <name type="synonym">Bruchus obtectus</name>
    <dbReference type="NCBI Taxonomy" id="200917"/>
    <lineage>
        <taxon>Eukaryota</taxon>
        <taxon>Metazoa</taxon>
        <taxon>Ecdysozoa</taxon>
        <taxon>Arthropoda</taxon>
        <taxon>Hexapoda</taxon>
        <taxon>Insecta</taxon>
        <taxon>Pterygota</taxon>
        <taxon>Neoptera</taxon>
        <taxon>Endopterygota</taxon>
        <taxon>Coleoptera</taxon>
        <taxon>Polyphaga</taxon>
        <taxon>Cucujiformia</taxon>
        <taxon>Chrysomeloidea</taxon>
        <taxon>Chrysomelidae</taxon>
        <taxon>Bruchinae</taxon>
        <taxon>Bruchini</taxon>
        <taxon>Acanthoscelides</taxon>
    </lineage>
</organism>
<dbReference type="EMBL" id="CAKOFQ010008947">
    <property type="protein sequence ID" value="CAH2016571.1"/>
    <property type="molecule type" value="Genomic_DNA"/>
</dbReference>
<keyword evidence="1" id="KW-0472">Membrane</keyword>
<evidence type="ECO:0000313" key="2">
    <source>
        <dbReference type="EMBL" id="CAH2016571.1"/>
    </source>
</evidence>
<dbReference type="AlphaFoldDB" id="A0A9P0QBH7"/>
<evidence type="ECO:0000256" key="1">
    <source>
        <dbReference type="SAM" id="Phobius"/>
    </source>
</evidence>
<accession>A0A9P0QBH7</accession>
<keyword evidence="3" id="KW-1185">Reference proteome</keyword>
<evidence type="ECO:0000313" key="3">
    <source>
        <dbReference type="Proteomes" id="UP001152888"/>
    </source>
</evidence>
<comment type="caution">
    <text evidence="2">The sequence shown here is derived from an EMBL/GenBank/DDBJ whole genome shotgun (WGS) entry which is preliminary data.</text>
</comment>
<name>A0A9P0QBH7_ACAOB</name>
<proteinExistence type="predicted"/>
<protein>
    <submittedName>
        <fullName evidence="2">Uncharacterized protein</fullName>
    </submittedName>
</protein>
<reference evidence="2" key="1">
    <citation type="submission" date="2022-03" db="EMBL/GenBank/DDBJ databases">
        <authorList>
            <person name="Sayadi A."/>
        </authorList>
    </citation>
    <scope>NUCLEOTIDE SEQUENCE</scope>
</reference>